<dbReference type="InterPro" id="IPR011712">
    <property type="entry name" value="Sig_transdc_His_kin_sub3_dim/P"/>
</dbReference>
<evidence type="ECO:0000256" key="4">
    <source>
        <dbReference type="ARBA" id="ARBA00012438"/>
    </source>
</evidence>
<dbReference type="Pfam" id="PF07730">
    <property type="entry name" value="HisKA_3"/>
    <property type="match status" value="1"/>
</dbReference>
<keyword evidence="10 17" id="KW-0418">Kinase</keyword>
<keyword evidence="8" id="KW-0808">Transferase</keyword>
<dbReference type="InterPro" id="IPR036890">
    <property type="entry name" value="HATPase_C_sf"/>
</dbReference>
<dbReference type="PRINTS" id="PR00344">
    <property type="entry name" value="BCTRLSENSOR"/>
</dbReference>
<dbReference type="InterPro" id="IPR003018">
    <property type="entry name" value="GAF"/>
</dbReference>
<evidence type="ECO:0000256" key="13">
    <source>
        <dbReference type="ARBA" id="ARBA00023014"/>
    </source>
</evidence>
<evidence type="ECO:0000259" key="16">
    <source>
        <dbReference type="PROSITE" id="PS50109"/>
    </source>
</evidence>
<dbReference type="InterPro" id="IPR004358">
    <property type="entry name" value="Sig_transdc_His_kin-like_C"/>
</dbReference>
<keyword evidence="18" id="KW-1185">Reference proteome</keyword>
<evidence type="ECO:0000256" key="15">
    <source>
        <dbReference type="ARBA" id="ARBA00030800"/>
    </source>
</evidence>
<dbReference type="CDD" id="cd16917">
    <property type="entry name" value="HATPase_UhpB-NarQ-NarX-like"/>
    <property type="match status" value="1"/>
</dbReference>
<sequence>MDDPTLDESRLRRLISVGRAFVQELDPESLLDEILSAAQELTGARYAALGILDGGRERLARFLTHGIDEDARRVIGDLPHGRGLLGVLIREPEPLRLPNLHHHPHSYGFPAGHPEMTTFLGTPIVVRGEAWGNLYLTEKDEGEFTAADEEALVILADWAAVAVENAQLYDRVRRRHDELERANQSLATATAIARAIGTETGLDRVLELVVKRGRALVDARAMMILLAEEGMLVPAAVAGEIDRDRLGVAISIEESTAGEVLERGQPHRLPAAELRVPADRFGVHDATSVLMVPMTFHGSGLGVLVAFDRHGEGDFSADDESTLVAVAASAATAVATAQSVDQQRLREALDSSEQERRRWARELHDETLQGLGSLQVRLSSALRSKQEGGLEAAVREVVDQVSLEIQKLRTLITELRPAALDDLGLAPAIESLARDVGTTTGLSIDVALDLDAVAAPSGARLGPEMETGIYRIVQEALTNVVKHAAADHAVVQVLADDGHVVVTVRDDGVGIAEDDLDGRRGFGVTGMRERVQLAGGSMDLTPGPDGGTTLVARLPVAGR</sequence>
<dbReference type="RefSeq" id="WP_007570605.1">
    <property type="nucleotide sequence ID" value="NZ_AGUD01000019.1"/>
</dbReference>
<proteinExistence type="predicted"/>
<evidence type="ECO:0000256" key="6">
    <source>
        <dbReference type="ARBA" id="ARBA00022485"/>
    </source>
</evidence>
<dbReference type="SMART" id="SM00387">
    <property type="entry name" value="HATPase_c"/>
    <property type="match status" value="1"/>
</dbReference>
<keyword evidence="7" id="KW-0963">Cytoplasm</keyword>
<comment type="caution">
    <text evidence="17">The sequence shown here is derived from an EMBL/GenBank/DDBJ whole genome shotgun (WGS) entry which is preliminary data.</text>
</comment>
<keyword evidence="9" id="KW-0479">Metal-binding</keyword>
<dbReference type="Gene3D" id="3.30.565.10">
    <property type="entry name" value="Histidine kinase-like ATPase, C-terminal domain"/>
    <property type="match status" value="1"/>
</dbReference>
<evidence type="ECO:0000256" key="1">
    <source>
        <dbReference type="ARBA" id="ARBA00000085"/>
    </source>
</evidence>
<dbReference type="InterPro" id="IPR029016">
    <property type="entry name" value="GAF-like_dom_sf"/>
</dbReference>
<dbReference type="InterPro" id="IPR003594">
    <property type="entry name" value="HATPase_dom"/>
</dbReference>
<comment type="subcellular location">
    <subcellularLocation>
        <location evidence="3">Cytoplasm</location>
    </subcellularLocation>
</comment>
<dbReference type="SMART" id="SM00065">
    <property type="entry name" value="GAF"/>
    <property type="match status" value="2"/>
</dbReference>
<dbReference type="Pfam" id="PF01590">
    <property type="entry name" value="GAF"/>
    <property type="match status" value="1"/>
</dbReference>
<evidence type="ECO:0000256" key="9">
    <source>
        <dbReference type="ARBA" id="ARBA00022723"/>
    </source>
</evidence>
<evidence type="ECO:0000256" key="7">
    <source>
        <dbReference type="ARBA" id="ARBA00022490"/>
    </source>
</evidence>
<dbReference type="GO" id="GO:0051539">
    <property type="term" value="F:4 iron, 4 sulfur cluster binding"/>
    <property type="evidence" value="ECO:0007669"/>
    <property type="project" value="UniProtKB-KW"/>
</dbReference>
<evidence type="ECO:0000256" key="14">
    <source>
        <dbReference type="ARBA" id="ARBA00024827"/>
    </source>
</evidence>
<comment type="catalytic activity">
    <reaction evidence="1">
        <text>ATP + protein L-histidine = ADP + protein N-phospho-L-histidine.</text>
        <dbReference type="EC" id="2.7.13.3"/>
    </reaction>
</comment>
<evidence type="ECO:0000256" key="5">
    <source>
        <dbReference type="ARBA" id="ARBA00017322"/>
    </source>
</evidence>
<keyword evidence="12" id="KW-0902">Two-component regulatory system</keyword>
<dbReference type="GO" id="GO:0046872">
    <property type="term" value="F:metal ion binding"/>
    <property type="evidence" value="ECO:0007669"/>
    <property type="project" value="UniProtKB-KW"/>
</dbReference>
<dbReference type="PANTHER" id="PTHR24421">
    <property type="entry name" value="NITRATE/NITRITE SENSOR PROTEIN NARX-RELATED"/>
    <property type="match status" value="1"/>
</dbReference>
<protein>
    <recommendedName>
        <fullName evidence="5">Oxygen sensor histidine kinase NreB</fullName>
        <ecNumber evidence="4">2.7.13.3</ecNumber>
    </recommendedName>
    <alternativeName>
        <fullName evidence="15">Nitrogen regulation protein B</fullName>
    </alternativeName>
</protein>
<comment type="function">
    <text evidence="14">Member of the two-component regulatory system NreB/NreC involved in the control of dissimilatory nitrate/nitrite reduction in response to oxygen. NreB functions as a direct oxygen sensor histidine kinase which is autophosphorylated, in the absence of oxygen, probably at the conserved histidine residue, and transfers its phosphate group probably to a conserved aspartate residue of NreC. NreB/NreC activates the expression of the nitrate (narGHJI) and nitrite (nir) reductase operons, as well as the putative nitrate transporter gene narT.</text>
</comment>
<dbReference type="AlphaFoldDB" id="H0E177"/>
<keyword evidence="6" id="KW-0004">4Fe-4S</keyword>
<organism evidence="17 18">
    <name type="scientific">Patulibacter medicamentivorans</name>
    <dbReference type="NCBI Taxonomy" id="1097667"/>
    <lineage>
        <taxon>Bacteria</taxon>
        <taxon>Bacillati</taxon>
        <taxon>Actinomycetota</taxon>
        <taxon>Thermoleophilia</taxon>
        <taxon>Solirubrobacterales</taxon>
        <taxon>Patulibacteraceae</taxon>
        <taxon>Patulibacter</taxon>
    </lineage>
</organism>
<accession>H0E177</accession>
<dbReference type="Gene3D" id="3.30.450.40">
    <property type="match status" value="2"/>
</dbReference>
<evidence type="ECO:0000256" key="11">
    <source>
        <dbReference type="ARBA" id="ARBA00023004"/>
    </source>
</evidence>
<evidence type="ECO:0000256" key="10">
    <source>
        <dbReference type="ARBA" id="ARBA00022777"/>
    </source>
</evidence>
<dbReference type="SUPFAM" id="SSF55781">
    <property type="entry name" value="GAF domain-like"/>
    <property type="match status" value="2"/>
</dbReference>
<dbReference type="Proteomes" id="UP000005143">
    <property type="component" value="Unassembled WGS sequence"/>
</dbReference>
<dbReference type="GO" id="GO:0005737">
    <property type="term" value="C:cytoplasm"/>
    <property type="evidence" value="ECO:0007669"/>
    <property type="project" value="UniProtKB-SubCell"/>
</dbReference>
<feature type="domain" description="Histidine kinase" evidence="16">
    <location>
        <begin position="362"/>
        <end position="558"/>
    </location>
</feature>
<comment type="cofactor">
    <cofactor evidence="2">
        <name>[4Fe-4S] cluster</name>
        <dbReference type="ChEBI" id="CHEBI:49883"/>
    </cofactor>
</comment>
<dbReference type="Pfam" id="PF13185">
    <property type="entry name" value="GAF_2"/>
    <property type="match status" value="1"/>
</dbReference>
<evidence type="ECO:0000256" key="2">
    <source>
        <dbReference type="ARBA" id="ARBA00001966"/>
    </source>
</evidence>
<dbReference type="EMBL" id="AGUD01000019">
    <property type="protein sequence ID" value="EHN12516.1"/>
    <property type="molecule type" value="Genomic_DNA"/>
</dbReference>
<dbReference type="GO" id="GO:0000155">
    <property type="term" value="F:phosphorelay sensor kinase activity"/>
    <property type="evidence" value="ECO:0007669"/>
    <property type="project" value="InterPro"/>
</dbReference>
<evidence type="ECO:0000313" key="18">
    <source>
        <dbReference type="Proteomes" id="UP000005143"/>
    </source>
</evidence>
<dbReference type="EC" id="2.7.13.3" evidence="4"/>
<dbReference type="SUPFAM" id="SSF55874">
    <property type="entry name" value="ATPase domain of HSP90 chaperone/DNA topoisomerase II/histidine kinase"/>
    <property type="match status" value="1"/>
</dbReference>
<evidence type="ECO:0000256" key="12">
    <source>
        <dbReference type="ARBA" id="ARBA00023012"/>
    </source>
</evidence>
<keyword evidence="13" id="KW-0411">Iron-sulfur</keyword>
<name>H0E177_9ACTN</name>
<dbReference type="InterPro" id="IPR050482">
    <property type="entry name" value="Sensor_HK_TwoCompSys"/>
</dbReference>
<dbReference type="GO" id="GO:0046983">
    <property type="term" value="F:protein dimerization activity"/>
    <property type="evidence" value="ECO:0007669"/>
    <property type="project" value="InterPro"/>
</dbReference>
<dbReference type="PROSITE" id="PS50109">
    <property type="entry name" value="HIS_KIN"/>
    <property type="match status" value="1"/>
</dbReference>
<evidence type="ECO:0000256" key="3">
    <source>
        <dbReference type="ARBA" id="ARBA00004496"/>
    </source>
</evidence>
<dbReference type="InterPro" id="IPR005467">
    <property type="entry name" value="His_kinase_dom"/>
</dbReference>
<evidence type="ECO:0000313" key="17">
    <source>
        <dbReference type="EMBL" id="EHN12516.1"/>
    </source>
</evidence>
<reference evidence="17 18" key="1">
    <citation type="journal article" date="2013" name="Biodegradation">
        <title>Quantitative proteomic analysis of ibuprofen-degrading Patulibacter sp. strain I11.</title>
        <authorList>
            <person name="Almeida B."/>
            <person name="Kjeldal H."/>
            <person name="Lolas I."/>
            <person name="Knudsen A.D."/>
            <person name="Carvalho G."/>
            <person name="Nielsen K.L."/>
            <person name="Barreto Crespo M.T."/>
            <person name="Stensballe A."/>
            <person name="Nielsen J.L."/>
        </authorList>
    </citation>
    <scope>NUCLEOTIDE SEQUENCE [LARGE SCALE GENOMIC DNA]</scope>
    <source>
        <strain evidence="17 18">I11</strain>
    </source>
</reference>
<gene>
    <name evidence="17" type="ORF">PAI11_05390</name>
</gene>
<dbReference type="Gene3D" id="1.20.5.1930">
    <property type="match status" value="1"/>
</dbReference>
<keyword evidence="11" id="KW-0408">Iron</keyword>
<evidence type="ECO:0000256" key="8">
    <source>
        <dbReference type="ARBA" id="ARBA00022679"/>
    </source>
</evidence>
<dbReference type="Pfam" id="PF02518">
    <property type="entry name" value="HATPase_c"/>
    <property type="match status" value="1"/>
</dbReference>
<dbReference type="GO" id="GO:0016020">
    <property type="term" value="C:membrane"/>
    <property type="evidence" value="ECO:0007669"/>
    <property type="project" value="InterPro"/>
</dbReference>